<evidence type="ECO:0000256" key="10">
    <source>
        <dbReference type="ARBA" id="ARBA00023136"/>
    </source>
</evidence>
<evidence type="ECO:0000256" key="1">
    <source>
        <dbReference type="ARBA" id="ARBA00004610"/>
    </source>
</evidence>
<evidence type="ECO:0000256" key="5">
    <source>
        <dbReference type="ARBA" id="ARBA00022692"/>
    </source>
</evidence>
<dbReference type="Proteomes" id="UP000054047">
    <property type="component" value="Unassembled WGS sequence"/>
</dbReference>
<evidence type="ECO:0000256" key="12">
    <source>
        <dbReference type="SAM" id="Phobius"/>
    </source>
</evidence>
<dbReference type="EMBL" id="KN727161">
    <property type="protein sequence ID" value="KIH66334.1"/>
    <property type="molecule type" value="Genomic_DNA"/>
</dbReference>
<keyword evidence="10 12" id="KW-0472">Membrane</keyword>
<protein>
    <recommendedName>
        <fullName evidence="15">Innexin</fullName>
    </recommendedName>
</protein>
<keyword evidence="5 12" id="KW-0812">Transmembrane</keyword>
<evidence type="ECO:0000256" key="8">
    <source>
        <dbReference type="ARBA" id="ARBA00022989"/>
    </source>
</evidence>
<evidence type="ECO:0000256" key="4">
    <source>
        <dbReference type="ARBA" id="ARBA00022475"/>
    </source>
</evidence>
<evidence type="ECO:0000256" key="2">
    <source>
        <dbReference type="ARBA" id="ARBA00004651"/>
    </source>
</evidence>
<organism evidence="13 14">
    <name type="scientific">Ancylostoma duodenale</name>
    <dbReference type="NCBI Taxonomy" id="51022"/>
    <lineage>
        <taxon>Eukaryota</taxon>
        <taxon>Metazoa</taxon>
        <taxon>Ecdysozoa</taxon>
        <taxon>Nematoda</taxon>
        <taxon>Chromadorea</taxon>
        <taxon>Rhabditida</taxon>
        <taxon>Rhabditina</taxon>
        <taxon>Rhabditomorpha</taxon>
        <taxon>Strongyloidea</taxon>
        <taxon>Ancylostomatidae</taxon>
        <taxon>Ancylostomatinae</taxon>
        <taxon>Ancylostoma</taxon>
    </lineage>
</organism>
<keyword evidence="3" id="KW-0813">Transport</keyword>
<dbReference type="AlphaFoldDB" id="A0A0C2H475"/>
<dbReference type="OrthoDB" id="5867527at2759"/>
<keyword evidence="9" id="KW-0406">Ion transport</keyword>
<evidence type="ECO:0000256" key="7">
    <source>
        <dbReference type="ARBA" id="ARBA00022949"/>
    </source>
</evidence>
<reference evidence="13 14" key="1">
    <citation type="submission" date="2013-12" db="EMBL/GenBank/DDBJ databases">
        <title>Draft genome of the parsitic nematode Ancylostoma duodenale.</title>
        <authorList>
            <person name="Mitreva M."/>
        </authorList>
    </citation>
    <scope>NUCLEOTIDE SEQUENCE [LARGE SCALE GENOMIC DNA]</scope>
    <source>
        <strain evidence="13 14">Zhejiang</strain>
    </source>
</reference>
<dbReference type="GO" id="GO:0034220">
    <property type="term" value="P:monoatomic ion transmembrane transport"/>
    <property type="evidence" value="ECO:0007669"/>
    <property type="project" value="UniProtKB-KW"/>
</dbReference>
<evidence type="ECO:0000313" key="14">
    <source>
        <dbReference type="Proteomes" id="UP000054047"/>
    </source>
</evidence>
<keyword evidence="8 12" id="KW-1133">Transmembrane helix</keyword>
<proteinExistence type="predicted"/>
<gene>
    <name evidence="13" type="ORF">ANCDUO_03338</name>
</gene>
<name>A0A0C2H475_9BILA</name>
<evidence type="ECO:0000256" key="9">
    <source>
        <dbReference type="ARBA" id="ARBA00023065"/>
    </source>
</evidence>
<keyword evidence="6" id="KW-0303">Gap junction</keyword>
<evidence type="ECO:0000256" key="3">
    <source>
        <dbReference type="ARBA" id="ARBA00022448"/>
    </source>
</evidence>
<dbReference type="Pfam" id="PF00876">
    <property type="entry name" value="Innexin"/>
    <property type="match status" value="1"/>
</dbReference>
<keyword evidence="14" id="KW-1185">Reference proteome</keyword>
<keyword evidence="4" id="KW-1003">Cell membrane</keyword>
<dbReference type="GO" id="GO:0005886">
    <property type="term" value="C:plasma membrane"/>
    <property type="evidence" value="ECO:0007669"/>
    <property type="project" value="UniProtKB-SubCell"/>
</dbReference>
<evidence type="ECO:0000313" key="13">
    <source>
        <dbReference type="EMBL" id="KIH66334.1"/>
    </source>
</evidence>
<comment type="subcellular location">
    <subcellularLocation>
        <location evidence="1">Cell junction</location>
        <location evidence="1">Gap junction</location>
    </subcellularLocation>
    <subcellularLocation>
        <location evidence="2">Cell membrane</location>
        <topology evidence="2">Multi-pass membrane protein</topology>
    </subcellularLocation>
</comment>
<accession>A0A0C2H475</accession>
<keyword evidence="7" id="KW-0965">Cell junction</keyword>
<dbReference type="InterPro" id="IPR000990">
    <property type="entry name" value="Innexin"/>
</dbReference>
<feature type="transmembrane region" description="Helical" evidence="12">
    <location>
        <begin position="12"/>
        <end position="33"/>
    </location>
</feature>
<sequence length="87" mass="10105">MFQRIAQQLIYYQWVPFIMALEAALFYLPVIFWSQDAGKEKKVSIICTHLEDSVELQHSRREGASFLRHIAKFGQLDGTYVSKCVHA</sequence>
<keyword evidence="11" id="KW-0407">Ion channel</keyword>
<evidence type="ECO:0000256" key="6">
    <source>
        <dbReference type="ARBA" id="ARBA00022868"/>
    </source>
</evidence>
<evidence type="ECO:0008006" key="15">
    <source>
        <dbReference type="Google" id="ProtNLM"/>
    </source>
</evidence>
<dbReference type="GO" id="GO:0005921">
    <property type="term" value="C:gap junction"/>
    <property type="evidence" value="ECO:0007669"/>
    <property type="project" value="UniProtKB-SubCell"/>
</dbReference>
<evidence type="ECO:0000256" key="11">
    <source>
        <dbReference type="ARBA" id="ARBA00023303"/>
    </source>
</evidence>